<dbReference type="InterPro" id="IPR036028">
    <property type="entry name" value="SH3-like_dom_sf"/>
</dbReference>
<sequence length="1081" mass="119634">MASRTRTEEILYKYLLEVNTERRHKDLFDAVQQGRAIPAQHETVQRALAARIKEVHAYMATIADEDAELAASVAAVNAGHSTNDQEDQVRKLMIAIRARLGLVVDRLGVEAGSDPKLHNAILAKRQGSATPEQKELWVVARRNIVTKLDQELGRVKPEPLKSEARRAVPEPSTSGVSKLSTSGPVSTDAASVFYTRYDPNGWDTIWVTPLKHECAPRAVAASFNEANPAAVPQLNFQDLLSILARRDLRQQAADFAGISIDEYEKEEEADGISFQSVAVAFAVWAEENNHGPYRLGLVVGSSPKELHGYRDGQSHPDGRTLWIQSDDAEHDEEIIEFNKAKPDEAVGNHFAGIKEITHDMSADTPINVQSTTQTPLLPTSVVTQVSVTPEPSEIYDGEDIEGHVYRCKVNHVKVEDTEIDLEVGDIGRIIRVSKRHDGDWIKVTVPARGANDNRGFVPRNVVDVGIGKWGEITVAGINVPLPDPPAVKVPKAGTVLSKTLRAMTLALRDSDDLPVNPVLRNALEDNATRDSHLVTIEKGLRETGFEATFALERWTFEDLKATGQRIVTPNGSGSPFDDKCGIYLRLFYDCNSGSEDYEVIVKKYGRPKDSMYGGKTKRTFPKREQEHEMAADPTSKSHHYSAAGQCDPEHGVRAVPFITLPRNAVDSLFALAEQLTIMLLELGVPVMKIQHDQLEIVSATEVTKRSFVGGFSFAEDIRIGRVIHQISLKVSQQTGWLGTFSRSKFSDNPGMGCNWQMPACEGWGGTVTWVKFVEGNITYYSRHAKQSKDAGNDRKTNEIQLQIKGKRMRLGCEAPKGCDAFVVAEITNDGTPHPASLARLPKFPVYEGQDAANQLAIRLLWKEKNGKWKAQYSQTSQVWTKLDQDYAFFSYGAAVALKAYFEREPISCPEWFTDFAKGIGVAESVREVSFSHMTQTYTLTEVPIKHGSPREVGLLGDPARTRSVIENDIGYENIAAAWPPDSADKGKSLMQTPVKGRPRSNCDVCRYFGRAPCTQIGNTNQCLGCLRMNTPCSWTPTKRLTSRGWGVDGDLAAKEQEFYVSPPLCDAVEEISDPETFYAEL</sequence>
<dbReference type="STRING" id="1664694.A0A0N0NI90"/>
<dbReference type="Gene3D" id="2.30.30.40">
    <property type="entry name" value="SH3 Domains"/>
    <property type="match status" value="1"/>
</dbReference>
<evidence type="ECO:0000313" key="5">
    <source>
        <dbReference type="EMBL" id="KPI35561.1"/>
    </source>
</evidence>
<organism evidence="5 6">
    <name type="scientific">Cyphellophora attinorum</name>
    <dbReference type="NCBI Taxonomy" id="1664694"/>
    <lineage>
        <taxon>Eukaryota</taxon>
        <taxon>Fungi</taxon>
        <taxon>Dikarya</taxon>
        <taxon>Ascomycota</taxon>
        <taxon>Pezizomycotina</taxon>
        <taxon>Eurotiomycetes</taxon>
        <taxon>Chaetothyriomycetidae</taxon>
        <taxon>Chaetothyriales</taxon>
        <taxon>Cyphellophoraceae</taxon>
        <taxon>Cyphellophora</taxon>
    </lineage>
</organism>
<keyword evidence="6" id="KW-1185">Reference proteome</keyword>
<protein>
    <recommendedName>
        <fullName evidence="4">SH3 domain-containing protein</fullName>
    </recommendedName>
</protein>
<feature type="region of interest" description="Disordered" evidence="3">
    <location>
        <begin position="156"/>
        <end position="183"/>
    </location>
</feature>
<evidence type="ECO:0000313" key="6">
    <source>
        <dbReference type="Proteomes" id="UP000038010"/>
    </source>
</evidence>
<feature type="domain" description="SH3" evidence="4">
    <location>
        <begin position="400"/>
        <end position="467"/>
    </location>
</feature>
<dbReference type="CDD" id="cd00174">
    <property type="entry name" value="SH3"/>
    <property type="match status" value="1"/>
</dbReference>
<dbReference type="Proteomes" id="UP000038010">
    <property type="component" value="Unassembled WGS sequence"/>
</dbReference>
<dbReference type="AlphaFoldDB" id="A0A0N0NI90"/>
<proteinExistence type="predicted"/>
<reference evidence="5 6" key="1">
    <citation type="submission" date="2015-06" db="EMBL/GenBank/DDBJ databases">
        <title>Draft genome of the ant-associated black yeast Phialophora attae CBS 131958.</title>
        <authorList>
            <person name="Moreno L.F."/>
            <person name="Stielow B.J."/>
            <person name="de Hoog S."/>
            <person name="Vicente V.A."/>
            <person name="Weiss V.A."/>
            <person name="de Vries M."/>
            <person name="Cruz L.M."/>
            <person name="Souza E.M."/>
        </authorList>
    </citation>
    <scope>NUCLEOTIDE SEQUENCE [LARGE SCALE GENOMIC DNA]</scope>
    <source>
        <strain evidence="5 6">CBS 131958</strain>
    </source>
</reference>
<dbReference type="PROSITE" id="PS50002">
    <property type="entry name" value="SH3"/>
    <property type="match status" value="1"/>
</dbReference>
<evidence type="ECO:0000256" key="2">
    <source>
        <dbReference type="PROSITE-ProRule" id="PRU00192"/>
    </source>
</evidence>
<comment type="caution">
    <text evidence="5">The sequence shown here is derived from an EMBL/GenBank/DDBJ whole genome shotgun (WGS) entry which is preliminary data.</text>
</comment>
<accession>A0A0N0NI90</accession>
<keyword evidence="1 2" id="KW-0728">SH3 domain</keyword>
<evidence type="ECO:0000256" key="1">
    <source>
        <dbReference type="ARBA" id="ARBA00022443"/>
    </source>
</evidence>
<gene>
    <name evidence="5" type="ORF">AB675_10914</name>
</gene>
<dbReference type="InterPro" id="IPR001452">
    <property type="entry name" value="SH3_domain"/>
</dbReference>
<name>A0A0N0NI90_9EURO</name>
<feature type="compositionally biased region" description="Polar residues" evidence="3">
    <location>
        <begin position="171"/>
        <end position="183"/>
    </location>
</feature>
<evidence type="ECO:0000256" key="3">
    <source>
        <dbReference type="SAM" id="MobiDB-lite"/>
    </source>
</evidence>
<feature type="compositionally biased region" description="Basic and acidic residues" evidence="3">
    <location>
        <begin position="156"/>
        <end position="168"/>
    </location>
</feature>
<dbReference type="GeneID" id="28731596"/>
<dbReference type="EMBL" id="LFJN01000039">
    <property type="protein sequence ID" value="KPI35561.1"/>
    <property type="molecule type" value="Genomic_DNA"/>
</dbReference>
<dbReference type="VEuPathDB" id="FungiDB:AB675_10914"/>
<dbReference type="SUPFAM" id="SSF50044">
    <property type="entry name" value="SH3-domain"/>
    <property type="match status" value="1"/>
</dbReference>
<dbReference type="RefSeq" id="XP_017995524.1">
    <property type="nucleotide sequence ID" value="XM_018139716.1"/>
</dbReference>
<evidence type="ECO:0000259" key="4">
    <source>
        <dbReference type="PROSITE" id="PS50002"/>
    </source>
</evidence>